<keyword evidence="7" id="KW-1185">Reference proteome</keyword>
<feature type="domain" description="HTH tetR-type" evidence="5">
    <location>
        <begin position="3"/>
        <end position="63"/>
    </location>
</feature>
<protein>
    <submittedName>
        <fullName evidence="6">TetR/AcrR family transcriptional regulator</fullName>
    </submittedName>
</protein>
<dbReference type="Proteomes" id="UP000292003">
    <property type="component" value="Unassembled WGS sequence"/>
</dbReference>
<evidence type="ECO:0000313" key="7">
    <source>
        <dbReference type="Proteomes" id="UP000292003"/>
    </source>
</evidence>
<evidence type="ECO:0000256" key="3">
    <source>
        <dbReference type="ARBA" id="ARBA00023163"/>
    </source>
</evidence>
<dbReference type="RefSeq" id="WP_130475918.1">
    <property type="nucleotide sequence ID" value="NZ_SFCC01000007.1"/>
</dbReference>
<dbReference type="GO" id="GO:0003700">
    <property type="term" value="F:DNA-binding transcription factor activity"/>
    <property type="evidence" value="ECO:0007669"/>
    <property type="project" value="TreeGrafter"/>
</dbReference>
<name>A0A4Q7J9T6_9PSEU</name>
<dbReference type="InterPro" id="IPR050109">
    <property type="entry name" value="HTH-type_TetR-like_transc_reg"/>
</dbReference>
<dbReference type="PANTHER" id="PTHR30055:SF234">
    <property type="entry name" value="HTH-TYPE TRANSCRIPTIONAL REGULATOR BETI"/>
    <property type="match status" value="1"/>
</dbReference>
<dbReference type="OrthoDB" id="3784817at2"/>
<dbReference type="InterPro" id="IPR036271">
    <property type="entry name" value="Tet_transcr_reg_TetR-rel_C_sf"/>
</dbReference>
<evidence type="ECO:0000256" key="2">
    <source>
        <dbReference type="ARBA" id="ARBA00023125"/>
    </source>
</evidence>
<sequence>MNESTRDRILRAAADLLTEGGPEAVSTRAVSAAAGVQAPTLYRLFGDKSGLLDAVASYGFGQYLARKQQLGETGDPVDDLRRGWNLHIEFGQSHPEFYALMYGGARTGAPTPAMRESMAILHRMVTRVAQAGRLATTVGRGADIVHSASVGVVLSQNALPAGQRDPELPALVREMVLATITTDAGLPESADVPARAVALRTALQAEDDPGLSPGENLLLSELLDRLTRRASPGRR</sequence>
<evidence type="ECO:0000313" key="6">
    <source>
        <dbReference type="EMBL" id="RZQ62914.1"/>
    </source>
</evidence>
<dbReference type="PANTHER" id="PTHR30055">
    <property type="entry name" value="HTH-TYPE TRANSCRIPTIONAL REGULATOR RUTR"/>
    <property type="match status" value="1"/>
</dbReference>
<keyword evidence="1" id="KW-0805">Transcription regulation</keyword>
<proteinExistence type="predicted"/>
<keyword evidence="3" id="KW-0804">Transcription</keyword>
<feature type="DNA-binding region" description="H-T-H motif" evidence="4">
    <location>
        <begin position="26"/>
        <end position="45"/>
    </location>
</feature>
<dbReference type="SUPFAM" id="SSF46689">
    <property type="entry name" value="Homeodomain-like"/>
    <property type="match status" value="1"/>
</dbReference>
<comment type="caution">
    <text evidence="6">The sequence shown here is derived from an EMBL/GenBank/DDBJ whole genome shotgun (WGS) entry which is preliminary data.</text>
</comment>
<dbReference type="Pfam" id="PF00440">
    <property type="entry name" value="TetR_N"/>
    <property type="match status" value="1"/>
</dbReference>
<accession>A0A4Q7J9T6</accession>
<dbReference type="InterPro" id="IPR001647">
    <property type="entry name" value="HTH_TetR"/>
</dbReference>
<dbReference type="PRINTS" id="PR00455">
    <property type="entry name" value="HTHTETR"/>
</dbReference>
<evidence type="ECO:0000256" key="1">
    <source>
        <dbReference type="ARBA" id="ARBA00023015"/>
    </source>
</evidence>
<evidence type="ECO:0000259" key="5">
    <source>
        <dbReference type="PROSITE" id="PS50977"/>
    </source>
</evidence>
<dbReference type="EMBL" id="SFCC01000007">
    <property type="protein sequence ID" value="RZQ62914.1"/>
    <property type="molecule type" value="Genomic_DNA"/>
</dbReference>
<dbReference type="PROSITE" id="PS50977">
    <property type="entry name" value="HTH_TETR_2"/>
    <property type="match status" value="1"/>
</dbReference>
<organism evidence="6 7">
    <name type="scientific">Amycolatopsis suaedae</name>
    <dbReference type="NCBI Taxonomy" id="2510978"/>
    <lineage>
        <taxon>Bacteria</taxon>
        <taxon>Bacillati</taxon>
        <taxon>Actinomycetota</taxon>
        <taxon>Actinomycetes</taxon>
        <taxon>Pseudonocardiales</taxon>
        <taxon>Pseudonocardiaceae</taxon>
        <taxon>Amycolatopsis</taxon>
    </lineage>
</organism>
<gene>
    <name evidence="6" type="ORF">EWH70_14515</name>
</gene>
<dbReference type="InterPro" id="IPR009057">
    <property type="entry name" value="Homeodomain-like_sf"/>
</dbReference>
<evidence type="ECO:0000256" key="4">
    <source>
        <dbReference type="PROSITE-ProRule" id="PRU00335"/>
    </source>
</evidence>
<dbReference type="GO" id="GO:0000976">
    <property type="term" value="F:transcription cis-regulatory region binding"/>
    <property type="evidence" value="ECO:0007669"/>
    <property type="project" value="TreeGrafter"/>
</dbReference>
<dbReference type="AlphaFoldDB" id="A0A4Q7J9T6"/>
<reference evidence="6 7" key="1">
    <citation type="submission" date="2019-02" db="EMBL/GenBank/DDBJ databases">
        <title>Draft genome sequence of Amycolatopsis sp. 8-3EHSu isolated from roots of Suaeda maritima.</title>
        <authorList>
            <person name="Duangmal K."/>
            <person name="Chantavorakit T."/>
        </authorList>
    </citation>
    <scope>NUCLEOTIDE SEQUENCE [LARGE SCALE GENOMIC DNA]</scope>
    <source>
        <strain evidence="6 7">8-3EHSu</strain>
    </source>
</reference>
<dbReference type="SUPFAM" id="SSF48498">
    <property type="entry name" value="Tetracyclin repressor-like, C-terminal domain"/>
    <property type="match status" value="1"/>
</dbReference>
<dbReference type="Gene3D" id="1.10.357.10">
    <property type="entry name" value="Tetracycline Repressor, domain 2"/>
    <property type="match status" value="1"/>
</dbReference>
<keyword evidence="2 4" id="KW-0238">DNA-binding</keyword>